<accession>A0A1V1HZG6</accession>
<dbReference type="InterPro" id="IPR047640">
    <property type="entry name" value="RpiR-like"/>
</dbReference>
<dbReference type="AlphaFoldDB" id="A0A1V1HZG6"/>
<dbReference type="GeneID" id="82204802"/>
<dbReference type="Pfam" id="PF01380">
    <property type="entry name" value="SIS"/>
    <property type="match status" value="1"/>
</dbReference>
<protein>
    <submittedName>
        <fullName evidence="6">RpiR transcriptional regulator</fullName>
    </submittedName>
</protein>
<dbReference type="InterPro" id="IPR035472">
    <property type="entry name" value="RpiR-like_SIS"/>
</dbReference>
<dbReference type="PROSITE" id="PS51071">
    <property type="entry name" value="HTH_RPIR"/>
    <property type="match status" value="1"/>
</dbReference>
<keyword evidence="1" id="KW-0805">Transcription regulation</keyword>
<dbReference type="CDD" id="cd05013">
    <property type="entry name" value="SIS_RpiR"/>
    <property type="match status" value="1"/>
</dbReference>
<feature type="domain" description="SIS" evidence="5">
    <location>
        <begin position="124"/>
        <end position="264"/>
    </location>
</feature>
<reference evidence="6 7" key="1">
    <citation type="submission" date="2014-04" db="EMBL/GenBank/DDBJ databases">
        <authorList>
            <person name="Hornung B.V."/>
        </authorList>
    </citation>
    <scope>NUCLEOTIDE SEQUENCE [LARGE SCALE GENOMIC DNA]</scope>
    <source>
        <strain evidence="6 7">CRIB</strain>
    </source>
</reference>
<proteinExistence type="predicted"/>
<dbReference type="GO" id="GO:0003677">
    <property type="term" value="F:DNA binding"/>
    <property type="evidence" value="ECO:0007669"/>
    <property type="project" value="UniProtKB-KW"/>
</dbReference>
<dbReference type="Pfam" id="PF01418">
    <property type="entry name" value="HTH_6"/>
    <property type="match status" value="1"/>
</dbReference>
<dbReference type="InterPro" id="IPR036388">
    <property type="entry name" value="WH-like_DNA-bd_sf"/>
</dbReference>
<evidence type="ECO:0000259" key="4">
    <source>
        <dbReference type="PROSITE" id="PS51071"/>
    </source>
</evidence>
<feature type="domain" description="HTH rpiR-type" evidence="4">
    <location>
        <begin position="1"/>
        <end position="77"/>
    </location>
</feature>
<dbReference type="SUPFAM" id="SSF53697">
    <property type="entry name" value="SIS domain"/>
    <property type="match status" value="1"/>
</dbReference>
<keyword evidence="3" id="KW-0804">Transcription</keyword>
<evidence type="ECO:0000313" key="7">
    <source>
        <dbReference type="Proteomes" id="UP000245622"/>
    </source>
</evidence>
<dbReference type="InterPro" id="IPR001347">
    <property type="entry name" value="SIS_dom"/>
</dbReference>
<evidence type="ECO:0000256" key="1">
    <source>
        <dbReference type="ARBA" id="ARBA00023015"/>
    </source>
</evidence>
<dbReference type="PANTHER" id="PTHR30514">
    <property type="entry name" value="GLUCOKINASE"/>
    <property type="match status" value="1"/>
</dbReference>
<dbReference type="GO" id="GO:1901135">
    <property type="term" value="P:carbohydrate derivative metabolic process"/>
    <property type="evidence" value="ECO:0007669"/>
    <property type="project" value="InterPro"/>
</dbReference>
<dbReference type="EMBL" id="LN555523">
    <property type="protein sequence ID" value="CED93372.1"/>
    <property type="molecule type" value="Genomic_DNA"/>
</dbReference>
<evidence type="ECO:0000256" key="2">
    <source>
        <dbReference type="ARBA" id="ARBA00023125"/>
    </source>
</evidence>
<organism evidence="6 7">
    <name type="scientific">Romboutsia ilealis</name>
    <dbReference type="NCBI Taxonomy" id="1115758"/>
    <lineage>
        <taxon>Bacteria</taxon>
        <taxon>Bacillati</taxon>
        <taxon>Bacillota</taxon>
        <taxon>Clostridia</taxon>
        <taxon>Peptostreptococcales</taxon>
        <taxon>Peptostreptococcaceae</taxon>
        <taxon>Romboutsia</taxon>
    </lineage>
</organism>
<evidence type="ECO:0000259" key="5">
    <source>
        <dbReference type="PROSITE" id="PS51464"/>
    </source>
</evidence>
<dbReference type="GO" id="GO:0097367">
    <property type="term" value="F:carbohydrate derivative binding"/>
    <property type="evidence" value="ECO:0007669"/>
    <property type="project" value="InterPro"/>
</dbReference>
<evidence type="ECO:0000256" key="3">
    <source>
        <dbReference type="ARBA" id="ARBA00023163"/>
    </source>
</evidence>
<sequence length="285" mass="31977">MGIIDELKTPSFKVTKSDKILMKYIKENIEYVSYMPISQIAKESNIGEATITRFSKKMGFSSLQDFKVTLAQEISINNKSKTIINSNIENDEPAIDTAKKLLSSNITTLEKTVDLINNQDIHNCANMIINARRIYFVGIGYSGIIAQDSNYKFMRIGLNCMSFDSSHTMIMMASIMEAEDLLIAISHTGETDAIIKTVELAKQNNVNIISITQNQESKLKDRSDINLAYVSEETILETGSISSKLAQIFLLDLIYTQVVKEKSSEAIDRKIKTTDAIKSLKNNYI</sequence>
<keyword evidence="2" id="KW-0238">DNA-binding</keyword>
<dbReference type="KEGG" id="ril:CRIB_619"/>
<dbReference type="SUPFAM" id="SSF46689">
    <property type="entry name" value="Homeodomain-like"/>
    <property type="match status" value="1"/>
</dbReference>
<dbReference type="PROSITE" id="PS51464">
    <property type="entry name" value="SIS"/>
    <property type="match status" value="1"/>
</dbReference>
<dbReference type="InterPro" id="IPR000281">
    <property type="entry name" value="HTH_RpiR"/>
</dbReference>
<gene>
    <name evidence="6" type="ORF">CRIB_619</name>
</gene>
<dbReference type="Proteomes" id="UP000245622">
    <property type="component" value="Chromosome 1"/>
</dbReference>
<dbReference type="Gene3D" id="1.10.10.10">
    <property type="entry name" value="Winged helix-like DNA-binding domain superfamily/Winged helix DNA-binding domain"/>
    <property type="match status" value="1"/>
</dbReference>
<keyword evidence="7" id="KW-1185">Reference proteome</keyword>
<dbReference type="InterPro" id="IPR009057">
    <property type="entry name" value="Homeodomain-like_sf"/>
</dbReference>
<name>A0A1V1HZG6_9FIRM</name>
<dbReference type="RefSeq" id="WP_180703095.1">
    <property type="nucleotide sequence ID" value="NZ_CAJUCR010000001.1"/>
</dbReference>
<dbReference type="Gene3D" id="3.40.50.10490">
    <property type="entry name" value="Glucose-6-phosphate isomerase like protein, domain 1"/>
    <property type="match status" value="1"/>
</dbReference>
<dbReference type="PANTHER" id="PTHR30514:SF1">
    <property type="entry name" value="HTH-TYPE TRANSCRIPTIONAL REGULATOR HEXR-RELATED"/>
    <property type="match status" value="1"/>
</dbReference>
<dbReference type="GO" id="GO:0003700">
    <property type="term" value="F:DNA-binding transcription factor activity"/>
    <property type="evidence" value="ECO:0007669"/>
    <property type="project" value="InterPro"/>
</dbReference>
<evidence type="ECO:0000313" key="6">
    <source>
        <dbReference type="EMBL" id="CED93372.1"/>
    </source>
</evidence>
<dbReference type="InterPro" id="IPR046348">
    <property type="entry name" value="SIS_dom_sf"/>
</dbReference>